<dbReference type="RefSeq" id="WP_004615974.1">
    <property type="nucleotide sequence ID" value="NZ_ACXX02000001.1"/>
</dbReference>
<evidence type="ECO:0000256" key="1">
    <source>
        <dbReference type="ARBA" id="ARBA00038357"/>
    </source>
</evidence>
<protein>
    <submittedName>
        <fullName evidence="3">Cytochrome b5</fullName>
    </submittedName>
</protein>
<sequence>MNWENDVRLRIKAMTAETDNYINLIHAAPCVHTRNILLQQLRDKINEIDFLCGLIFEQVNQISVSPFELCTNKPRIDFTLEELAKFNGKDGNPAYVAVNGTVYDVTENAAWAAATHFGLTAGKDLTDKFASCHGGQSILNKLKVVGKLI</sequence>
<gene>
    <name evidence="3" type="ORF">Cpap_3761</name>
</gene>
<dbReference type="EMBL" id="ACXX02000001">
    <property type="protein sequence ID" value="EGD49329.1"/>
    <property type="molecule type" value="Genomic_DNA"/>
</dbReference>
<dbReference type="InterPro" id="IPR036400">
    <property type="entry name" value="Cyt_B5-like_heme/steroid_sf"/>
</dbReference>
<dbReference type="eggNOG" id="COG4892">
    <property type="taxonomic scope" value="Bacteria"/>
</dbReference>
<comment type="caution">
    <text evidence="3">The sequence shown here is derived from an EMBL/GenBank/DDBJ whole genome shotgun (WGS) entry which is preliminary data.</text>
</comment>
<dbReference type="AlphaFoldDB" id="F1T781"/>
<dbReference type="PANTHER" id="PTHR10281:SF76">
    <property type="entry name" value="CALCUTTA CUP-RELATED"/>
    <property type="match status" value="1"/>
</dbReference>
<feature type="domain" description="Cytochrome b5 heme-binding" evidence="2">
    <location>
        <begin position="78"/>
        <end position="149"/>
    </location>
</feature>
<reference evidence="3" key="2">
    <citation type="submission" date="2011-01" db="EMBL/GenBank/DDBJ databases">
        <title>The Non-contiguous Finished genome of Clostridium papyrosolvens.</title>
        <authorList>
            <person name="Lucas S."/>
            <person name="Copeland A."/>
            <person name="Lapidus A."/>
            <person name="Cheng J.-F."/>
            <person name="Goodwin L."/>
            <person name="Pitluck S."/>
            <person name="Misra M."/>
            <person name="Chertkov O."/>
            <person name="Detter J.C."/>
            <person name="Han C."/>
            <person name="Tapia R."/>
            <person name="Land M."/>
            <person name="Hauser L."/>
            <person name="Kyrpides N."/>
            <person name="Ivanova N."/>
            <person name="Pagani I."/>
            <person name="Mouttaki H."/>
            <person name="He Z."/>
            <person name="Zhou J."/>
            <person name="Hemme C.L."/>
            <person name="Woyke T."/>
        </authorList>
    </citation>
    <scope>NUCLEOTIDE SEQUENCE [LARGE SCALE GENOMIC DNA]</scope>
    <source>
        <strain evidence="3">DSM 2782</strain>
    </source>
</reference>
<accession>F1T781</accession>
<dbReference type="InterPro" id="IPR001199">
    <property type="entry name" value="Cyt_B5-like_heme/steroid-bd"/>
</dbReference>
<dbReference type="STRING" id="588581.Cpap_3761"/>
<comment type="similarity">
    <text evidence="1">Belongs to the cytochrome b5 family. MAPR subfamily.</text>
</comment>
<reference evidence="3" key="1">
    <citation type="submission" date="2009-07" db="EMBL/GenBank/DDBJ databases">
        <authorList>
            <consortium name="US DOE Joint Genome Institute (JGI-PGF)"/>
            <person name="Lucas S."/>
            <person name="Copeland A."/>
            <person name="Lapidus A."/>
            <person name="Glavina del Rio T."/>
            <person name="Tice H."/>
            <person name="Bruce D."/>
            <person name="Goodwin L."/>
            <person name="Pitluck S."/>
            <person name="Larimer F."/>
            <person name="Land M.L."/>
            <person name="Mouttaki H."/>
            <person name="He Z."/>
            <person name="Zhou J."/>
            <person name="Hemme C.L."/>
        </authorList>
    </citation>
    <scope>NUCLEOTIDE SEQUENCE [LARGE SCALE GENOMIC DNA]</scope>
    <source>
        <strain evidence="3">DSM 2782</strain>
    </source>
</reference>
<dbReference type="PANTHER" id="PTHR10281">
    <property type="entry name" value="MEMBRANE-ASSOCIATED PROGESTERONE RECEPTOR COMPONENT-RELATED"/>
    <property type="match status" value="1"/>
</dbReference>
<evidence type="ECO:0000313" key="3">
    <source>
        <dbReference type="EMBL" id="EGD49329.1"/>
    </source>
</evidence>
<dbReference type="OrthoDB" id="9785263at2"/>
<dbReference type="InterPro" id="IPR050577">
    <property type="entry name" value="MAPR/NEUFC/NENF-like"/>
</dbReference>
<dbReference type="SMART" id="SM01117">
    <property type="entry name" value="Cyt-b5"/>
    <property type="match status" value="1"/>
</dbReference>
<dbReference type="Pfam" id="PF00173">
    <property type="entry name" value="Cyt-b5"/>
    <property type="match status" value="1"/>
</dbReference>
<dbReference type="SUPFAM" id="SSF55856">
    <property type="entry name" value="Cytochrome b5-like heme/steroid binding domain"/>
    <property type="match status" value="1"/>
</dbReference>
<name>F1T781_9FIRM</name>
<dbReference type="Gene3D" id="3.10.120.10">
    <property type="entry name" value="Cytochrome b5-like heme/steroid binding domain"/>
    <property type="match status" value="1"/>
</dbReference>
<proteinExistence type="inferred from homology"/>
<evidence type="ECO:0000313" key="4">
    <source>
        <dbReference type="Proteomes" id="UP000003860"/>
    </source>
</evidence>
<organism evidence="3 4">
    <name type="scientific">Ruminiclostridium papyrosolvens DSM 2782</name>
    <dbReference type="NCBI Taxonomy" id="588581"/>
    <lineage>
        <taxon>Bacteria</taxon>
        <taxon>Bacillati</taxon>
        <taxon>Bacillota</taxon>
        <taxon>Clostridia</taxon>
        <taxon>Eubacteriales</taxon>
        <taxon>Oscillospiraceae</taxon>
        <taxon>Ruminiclostridium</taxon>
    </lineage>
</organism>
<evidence type="ECO:0000259" key="2">
    <source>
        <dbReference type="SMART" id="SM01117"/>
    </source>
</evidence>
<keyword evidence="4" id="KW-1185">Reference proteome</keyword>
<dbReference type="Proteomes" id="UP000003860">
    <property type="component" value="Unassembled WGS sequence"/>
</dbReference>